<comment type="caution">
    <text evidence="6">The sequence shown here is derived from an EMBL/GenBank/DDBJ whole genome shotgun (WGS) entry which is preliminary data.</text>
</comment>
<evidence type="ECO:0000259" key="5">
    <source>
        <dbReference type="PROSITE" id="PS50931"/>
    </source>
</evidence>
<dbReference type="Pfam" id="PF00126">
    <property type="entry name" value="HTH_1"/>
    <property type="match status" value="1"/>
</dbReference>
<evidence type="ECO:0000256" key="3">
    <source>
        <dbReference type="ARBA" id="ARBA00023125"/>
    </source>
</evidence>
<evidence type="ECO:0000256" key="2">
    <source>
        <dbReference type="ARBA" id="ARBA00023015"/>
    </source>
</evidence>
<dbReference type="PROSITE" id="PS50931">
    <property type="entry name" value="HTH_LYSR"/>
    <property type="match status" value="1"/>
</dbReference>
<sequence length="306" mass="34531">MSDLDELRAFADVMASGSLTTSARRLGSSKSTLSRRLHQLEEQLGQPLMRRQSNRLLPTEAGRVFHDYCLRILALADQGHQALEELREDISGELTLEVHDALGRGWVAKTIETFMQRYPGVRVNLMIRERLPEIISPQTVVIWFGETGDVGLRQETLALLSCGLYAHPDYLAQHGRPGHPRELERYDWVDLLGEAEQGLMLRHPYHGQVDIRSPGSRLRVNRLVLQSDAIARGQGLGVLPNWMAERRNAAHPGQLERSLASWQVSPTPVSLLYPHGHQPRKISALLDFLRSARPAEWQEDVSRQAS</sequence>
<dbReference type="Gene3D" id="3.40.190.290">
    <property type="match status" value="1"/>
</dbReference>
<dbReference type="InterPro" id="IPR005119">
    <property type="entry name" value="LysR_subst-bd"/>
</dbReference>
<evidence type="ECO:0000313" key="6">
    <source>
        <dbReference type="EMBL" id="GED21484.1"/>
    </source>
</evidence>
<evidence type="ECO:0000256" key="1">
    <source>
        <dbReference type="ARBA" id="ARBA00009437"/>
    </source>
</evidence>
<dbReference type="GO" id="GO:0043565">
    <property type="term" value="F:sequence-specific DNA binding"/>
    <property type="evidence" value="ECO:0007669"/>
    <property type="project" value="TreeGrafter"/>
</dbReference>
<dbReference type="PANTHER" id="PTHR30537:SF66">
    <property type="entry name" value="IRON-REGULATED VIRULENCE REGULATORY PROTEIN IRGB"/>
    <property type="match status" value="1"/>
</dbReference>
<dbReference type="RefSeq" id="WP_141317497.1">
    <property type="nucleotide sequence ID" value="NZ_BJOC01000010.1"/>
</dbReference>
<accession>A0A4Y4F0X2</accession>
<feature type="domain" description="HTH lysR-type" evidence="5">
    <location>
        <begin position="1"/>
        <end position="59"/>
    </location>
</feature>
<protein>
    <submittedName>
        <fullName evidence="6">Iron-regulated virulence regulatory protein IrgB</fullName>
    </submittedName>
</protein>
<dbReference type="GO" id="GO:0003700">
    <property type="term" value="F:DNA-binding transcription factor activity"/>
    <property type="evidence" value="ECO:0007669"/>
    <property type="project" value="InterPro"/>
</dbReference>
<dbReference type="SUPFAM" id="SSF53850">
    <property type="entry name" value="Periplasmic binding protein-like II"/>
    <property type="match status" value="1"/>
</dbReference>
<keyword evidence="4" id="KW-0804">Transcription</keyword>
<comment type="similarity">
    <text evidence="1">Belongs to the LysR transcriptional regulatory family.</text>
</comment>
<dbReference type="OrthoDB" id="6183733at2"/>
<keyword evidence="2" id="KW-0805">Transcription regulation</keyword>
<dbReference type="AlphaFoldDB" id="A0A4Y4F0X2"/>
<dbReference type="InterPro" id="IPR036390">
    <property type="entry name" value="WH_DNA-bd_sf"/>
</dbReference>
<name>A0A4Y4F0X2_9GAMM</name>
<dbReference type="InterPro" id="IPR036388">
    <property type="entry name" value="WH-like_DNA-bd_sf"/>
</dbReference>
<dbReference type="Pfam" id="PF03466">
    <property type="entry name" value="LysR_substrate"/>
    <property type="match status" value="1"/>
</dbReference>
<proteinExistence type="inferred from homology"/>
<evidence type="ECO:0000256" key="4">
    <source>
        <dbReference type="ARBA" id="ARBA00023163"/>
    </source>
</evidence>
<dbReference type="GO" id="GO:0006351">
    <property type="term" value="P:DNA-templated transcription"/>
    <property type="evidence" value="ECO:0007669"/>
    <property type="project" value="TreeGrafter"/>
</dbReference>
<organism evidence="6 7">
    <name type="scientific">Halomonas halmophila</name>
    <dbReference type="NCBI Taxonomy" id="252"/>
    <lineage>
        <taxon>Bacteria</taxon>
        <taxon>Pseudomonadati</taxon>
        <taxon>Pseudomonadota</taxon>
        <taxon>Gammaproteobacteria</taxon>
        <taxon>Oceanospirillales</taxon>
        <taxon>Halomonadaceae</taxon>
        <taxon>Halomonas</taxon>
    </lineage>
</organism>
<reference evidence="6 7" key="1">
    <citation type="submission" date="2019-06" db="EMBL/GenBank/DDBJ databases">
        <title>Whole genome shotgun sequence of Halomonas halmophila NBRC 15537.</title>
        <authorList>
            <person name="Hosoyama A."/>
            <person name="Uohara A."/>
            <person name="Ohji S."/>
            <person name="Ichikawa N."/>
        </authorList>
    </citation>
    <scope>NUCLEOTIDE SEQUENCE [LARGE SCALE GENOMIC DNA]</scope>
    <source>
        <strain evidence="6 7">NBRC 15537</strain>
    </source>
</reference>
<dbReference type="EMBL" id="BJOC01000010">
    <property type="protein sequence ID" value="GED21484.1"/>
    <property type="molecule type" value="Genomic_DNA"/>
</dbReference>
<dbReference type="SUPFAM" id="SSF46785">
    <property type="entry name" value="Winged helix' DNA-binding domain"/>
    <property type="match status" value="1"/>
</dbReference>
<dbReference type="Gene3D" id="1.10.10.10">
    <property type="entry name" value="Winged helix-like DNA-binding domain superfamily/Winged helix DNA-binding domain"/>
    <property type="match status" value="1"/>
</dbReference>
<dbReference type="InterPro" id="IPR000847">
    <property type="entry name" value="LysR_HTH_N"/>
</dbReference>
<dbReference type="PANTHER" id="PTHR30537">
    <property type="entry name" value="HTH-TYPE TRANSCRIPTIONAL REGULATOR"/>
    <property type="match status" value="1"/>
</dbReference>
<dbReference type="Proteomes" id="UP000319812">
    <property type="component" value="Unassembled WGS sequence"/>
</dbReference>
<gene>
    <name evidence="6" type="primary">irgB</name>
    <name evidence="6" type="ORF">HHA01_04610</name>
</gene>
<keyword evidence="3" id="KW-0238">DNA-binding</keyword>
<dbReference type="InterPro" id="IPR058163">
    <property type="entry name" value="LysR-type_TF_proteobact-type"/>
</dbReference>
<evidence type="ECO:0000313" key="7">
    <source>
        <dbReference type="Proteomes" id="UP000319812"/>
    </source>
</evidence>
<keyword evidence="7" id="KW-1185">Reference proteome</keyword>